<comment type="caution">
    <text evidence="1">The sequence shown here is derived from an EMBL/GenBank/DDBJ whole genome shotgun (WGS) entry which is preliminary data.</text>
</comment>
<dbReference type="EMBL" id="WIVV01000078">
    <property type="protein sequence ID" value="MQU44065.1"/>
    <property type="molecule type" value="Genomic_DNA"/>
</dbReference>
<dbReference type="RefSeq" id="WP_153333126.1">
    <property type="nucleotide sequence ID" value="NZ_CP181271.1"/>
</dbReference>
<dbReference type="Proteomes" id="UP000466863">
    <property type="component" value="Unassembled WGS sequence"/>
</dbReference>
<dbReference type="AlphaFoldDB" id="A0A6A7ZE13"/>
<gene>
    <name evidence="1" type="ORF">GHO28_16360</name>
</gene>
<protein>
    <submittedName>
        <fullName evidence="1">Uncharacterized protein</fullName>
    </submittedName>
</protein>
<evidence type="ECO:0000313" key="2">
    <source>
        <dbReference type="Proteomes" id="UP000466863"/>
    </source>
</evidence>
<organism evidence="1 2">
    <name type="scientific">Pseudomonas helleri</name>
    <dbReference type="NCBI Taxonomy" id="1608996"/>
    <lineage>
        <taxon>Bacteria</taxon>
        <taxon>Pseudomonadati</taxon>
        <taxon>Pseudomonadota</taxon>
        <taxon>Gammaproteobacteria</taxon>
        <taxon>Pseudomonadales</taxon>
        <taxon>Pseudomonadaceae</taxon>
        <taxon>Pseudomonas</taxon>
    </lineage>
</organism>
<sequence>MATAKKTTAKQSLFVGFTDELQTTSAFVPPAPTLYHRDTPYIALPTYGIVLPIEMADSHIPTNVHVPTDGLRATSKIVVSVLAASGTMKYNSPPLDINPSEALAFTIPQAELRRFADKKVVIQYAITEPGKNPVNSGRLNLRVTAPLTYSAPIVEGLKNGVLTAADYPDGLNVDGGLIGNLEAPSIVYCVWDVTIYTEDGGATPIYNLRQTSLPTAGQPYIFRIPAEAYSNPSWASIVTCSCKVGVDFAPHDPQLAAYGTGGHEFSLK</sequence>
<reference evidence="1 2" key="1">
    <citation type="submission" date="2019-10" db="EMBL/GenBank/DDBJ databases">
        <title>Evaluation of single-gene subtyping targets for Pseudomonas.</title>
        <authorList>
            <person name="Reichler S.J."/>
            <person name="Orsi R.H."/>
            <person name="Wiedmann M."/>
            <person name="Martin N.H."/>
            <person name="Murphy S.I."/>
        </authorList>
    </citation>
    <scope>NUCLEOTIDE SEQUENCE [LARGE SCALE GENOMIC DNA]</scope>
    <source>
        <strain evidence="1 2">FSL R10-1876</strain>
    </source>
</reference>
<proteinExistence type="predicted"/>
<evidence type="ECO:0000313" key="1">
    <source>
        <dbReference type="EMBL" id="MQU44065.1"/>
    </source>
</evidence>
<name>A0A6A7ZE13_9PSED</name>
<accession>A0A6A7ZE13</accession>